<protein>
    <submittedName>
        <fullName evidence="1">Hypothetical lipoprotein</fullName>
    </submittedName>
</protein>
<reference evidence="1 2" key="1">
    <citation type="journal article" date="2006" name="Proc. Natl. Acad. Sci. U.S.A.">
        <title>Genome reduction in Leptospira borgpetersenii reflects limited transmission potential.</title>
        <authorList>
            <person name="Bulach D.M."/>
            <person name="Zuerner R.L."/>
            <person name="Wilson P."/>
            <person name="Seemann T."/>
            <person name="McGrath A."/>
            <person name="Cullen P.A."/>
            <person name="Davis J."/>
            <person name="Johnson M."/>
            <person name="Kuczek E."/>
            <person name="Alt D.P."/>
            <person name="Peterson-Burch B."/>
            <person name="Coppel R.L."/>
            <person name="Rood J.I."/>
            <person name="Davies J.K."/>
            <person name="Adler B."/>
        </authorList>
    </citation>
    <scope>NUCLEOTIDE SEQUENCE [LARGE SCALE GENOMIC DNA]</scope>
    <source>
        <strain evidence="1 2">JB197</strain>
    </source>
</reference>
<dbReference type="RefSeq" id="WP_011669399.1">
    <property type="nucleotide sequence ID" value="NC_008510.1"/>
</dbReference>
<proteinExistence type="predicted"/>
<organism evidence="1 2">
    <name type="scientific">Leptospira borgpetersenii serovar Hardjo-bovis (strain JB197)</name>
    <dbReference type="NCBI Taxonomy" id="355277"/>
    <lineage>
        <taxon>Bacteria</taxon>
        <taxon>Pseudomonadati</taxon>
        <taxon>Spirochaetota</taxon>
        <taxon>Spirochaetia</taxon>
        <taxon>Leptospirales</taxon>
        <taxon>Leptospiraceae</taxon>
        <taxon>Leptospira</taxon>
    </lineage>
</organism>
<accession>Q04PQ1</accession>
<dbReference type="HOGENOM" id="CLU_1394835_0_0_12"/>
<dbReference type="Proteomes" id="UP000000656">
    <property type="component" value="Chromosome 1"/>
</dbReference>
<dbReference type="KEGG" id="lbj:LBJ_2706"/>
<name>Q04PQ1_LEPBJ</name>
<evidence type="ECO:0000313" key="1">
    <source>
        <dbReference type="EMBL" id="ABJ77119.1"/>
    </source>
</evidence>
<evidence type="ECO:0000313" key="2">
    <source>
        <dbReference type="Proteomes" id="UP000000656"/>
    </source>
</evidence>
<sequence>MKEKIMKIAIWAITIIIVPSCKVTVRDLQDVNSSKTSQLVSQVAVKLENPEELKKHLLGTWVFELTLNKEKVISTDSFGGLEPENEYVANVPSGSYDLKVNLLGDYVRPFRGRVWPTLEKGDYFRKKEFIRQVDLQPNKKYIVIIKKTSEIETDTLYTILAFWHIFFYPIGYWPIQGMVVELDIKEASEQNPHQR</sequence>
<dbReference type="PATRIC" id="fig|355276.3.peg.452"/>
<dbReference type="AlphaFoldDB" id="Q04PQ1"/>
<keyword evidence="1" id="KW-0449">Lipoprotein</keyword>
<gene>
    <name evidence="1" type="ordered locus">LBJ_2706</name>
</gene>
<dbReference type="EMBL" id="CP000350">
    <property type="protein sequence ID" value="ABJ77119.1"/>
    <property type="molecule type" value="Genomic_DNA"/>
</dbReference>